<name>A0ABV5YBI6_9ACTN</name>
<evidence type="ECO:0000313" key="5">
    <source>
        <dbReference type="EMBL" id="MFB9831467.1"/>
    </source>
</evidence>
<keyword evidence="1" id="KW-0227">DNA damage</keyword>
<keyword evidence="3" id="KW-0234">DNA repair</keyword>
<keyword evidence="2" id="KW-0347">Helicase</keyword>
<protein>
    <submittedName>
        <fullName evidence="5">PD-(D/E)XK nuclease family protein</fullName>
    </submittedName>
</protein>
<accession>A0ABV5YBI6</accession>
<dbReference type="Pfam" id="PF12705">
    <property type="entry name" value="PDDEXK_1"/>
    <property type="match status" value="1"/>
</dbReference>
<keyword evidence="2" id="KW-0547">Nucleotide-binding</keyword>
<dbReference type="Proteomes" id="UP001589627">
    <property type="component" value="Unassembled WGS sequence"/>
</dbReference>
<evidence type="ECO:0000313" key="6">
    <source>
        <dbReference type="Proteomes" id="UP001589627"/>
    </source>
</evidence>
<keyword evidence="6" id="KW-1185">Reference proteome</keyword>
<keyword evidence="2" id="KW-0378">Hydrolase</keyword>
<gene>
    <name evidence="5" type="ORF">ACFFNX_04610</name>
</gene>
<evidence type="ECO:0000256" key="1">
    <source>
        <dbReference type="ARBA" id="ARBA00022763"/>
    </source>
</evidence>
<sequence>MRRQYKPAPPPLEGVIVAPLMAVLNVIEDEQNAMTLDEACALLPRLGEPRREVGGDRISPVHSGLMAWTRVAVENYLAALTNDAGLAGVAGFSATTPWVRQYPAANGNARPFELCVWGRPYVYSRGGQIIRELRVPAIKRAEDKHLSEEEIAVMAYVLATGVEIDRARFMASKAAFLAGEIFPLRLPDPRYLSTLPPDCIRIVKVGLADGRSETVFDEPRAVAETLFAERGSAALRSMLSDGSLRPGRDCYECKIRPSCRALHQRPGVLGIEQPRAWRSWSVTVGRYHADCPAKAHFRQLGLPSGDVQENPKPVRQGKAVHDWMRRMHKRTPPRPCTEDDLPDDPDTWAAERWALPADDSRAAWDILRMHLEVCPFTGINADDKGRPEQTLVVEDRRANVLVIADADLLYRRNGSWSYREVKTTAKVHRFGGEELLAEYPQLALAVLLFESGEIPLGPSSVIELEVLRRNEADIRLVDPRSERIRAEARDVIAALAGPWHSDTEFAPTPSKKICRSCGYQRWCSAAETEDSKI</sequence>
<organism evidence="5 6">
    <name type="scientific">Actinoallomurus acaciae</name>
    <dbReference type="NCBI Taxonomy" id="502577"/>
    <lineage>
        <taxon>Bacteria</taxon>
        <taxon>Bacillati</taxon>
        <taxon>Actinomycetota</taxon>
        <taxon>Actinomycetes</taxon>
        <taxon>Streptosporangiales</taxon>
        <taxon>Thermomonosporaceae</taxon>
        <taxon>Actinoallomurus</taxon>
    </lineage>
</organism>
<evidence type="ECO:0000256" key="2">
    <source>
        <dbReference type="ARBA" id="ARBA00022806"/>
    </source>
</evidence>
<feature type="domain" description="PD-(D/E)XK endonuclease-like" evidence="4">
    <location>
        <begin position="280"/>
        <end position="523"/>
    </location>
</feature>
<dbReference type="RefSeq" id="WP_378195613.1">
    <property type="nucleotide sequence ID" value="NZ_JBHLZP010000018.1"/>
</dbReference>
<dbReference type="EMBL" id="JBHLZP010000018">
    <property type="protein sequence ID" value="MFB9831467.1"/>
    <property type="molecule type" value="Genomic_DNA"/>
</dbReference>
<comment type="caution">
    <text evidence="5">The sequence shown here is derived from an EMBL/GenBank/DDBJ whole genome shotgun (WGS) entry which is preliminary data.</text>
</comment>
<proteinExistence type="predicted"/>
<reference evidence="5 6" key="1">
    <citation type="submission" date="2024-09" db="EMBL/GenBank/DDBJ databases">
        <authorList>
            <person name="Sun Q."/>
            <person name="Mori K."/>
        </authorList>
    </citation>
    <scope>NUCLEOTIDE SEQUENCE [LARGE SCALE GENOMIC DNA]</scope>
    <source>
        <strain evidence="5 6">TBRC 0563</strain>
    </source>
</reference>
<dbReference type="InterPro" id="IPR038726">
    <property type="entry name" value="PDDEXK_AddAB-type"/>
</dbReference>
<evidence type="ECO:0000256" key="3">
    <source>
        <dbReference type="ARBA" id="ARBA00023204"/>
    </source>
</evidence>
<keyword evidence="2" id="KW-0067">ATP-binding</keyword>
<evidence type="ECO:0000259" key="4">
    <source>
        <dbReference type="Pfam" id="PF12705"/>
    </source>
</evidence>